<evidence type="ECO:0000313" key="3">
    <source>
        <dbReference type="Proteomes" id="UP000217257"/>
    </source>
</evidence>
<dbReference type="EMBL" id="CP022098">
    <property type="protein sequence ID" value="ATB41391.1"/>
    <property type="molecule type" value="Genomic_DNA"/>
</dbReference>
<proteinExistence type="predicted"/>
<feature type="domain" description="AB hydrolase-1" evidence="1">
    <location>
        <begin position="29"/>
        <end position="244"/>
    </location>
</feature>
<dbReference type="AlphaFoldDB" id="A0A250JDC1"/>
<dbReference type="InterPro" id="IPR000073">
    <property type="entry name" value="AB_hydrolase_1"/>
</dbReference>
<dbReference type="Proteomes" id="UP000217257">
    <property type="component" value="Chromosome"/>
</dbReference>
<dbReference type="RefSeq" id="WP_095989121.1">
    <property type="nucleotide sequence ID" value="NZ_CP022098.1"/>
</dbReference>
<gene>
    <name evidence="2" type="ORF">CYFUS_006857</name>
</gene>
<evidence type="ECO:0000259" key="1">
    <source>
        <dbReference type="Pfam" id="PF12697"/>
    </source>
</evidence>
<organism evidence="2 3">
    <name type="scientific">Cystobacter fuscus</name>
    <dbReference type="NCBI Taxonomy" id="43"/>
    <lineage>
        <taxon>Bacteria</taxon>
        <taxon>Pseudomonadati</taxon>
        <taxon>Myxococcota</taxon>
        <taxon>Myxococcia</taxon>
        <taxon>Myxococcales</taxon>
        <taxon>Cystobacterineae</taxon>
        <taxon>Archangiaceae</taxon>
        <taxon>Cystobacter</taxon>
    </lineage>
</organism>
<dbReference type="KEGG" id="cfus:CYFUS_006857"/>
<protein>
    <submittedName>
        <fullName evidence="2">Hydrolase</fullName>
    </submittedName>
</protein>
<keyword evidence="2" id="KW-0378">Hydrolase</keyword>
<dbReference type="GO" id="GO:0016787">
    <property type="term" value="F:hydrolase activity"/>
    <property type="evidence" value="ECO:0007669"/>
    <property type="project" value="UniProtKB-KW"/>
</dbReference>
<evidence type="ECO:0000313" key="2">
    <source>
        <dbReference type="EMBL" id="ATB41391.1"/>
    </source>
</evidence>
<dbReference type="SUPFAM" id="SSF53474">
    <property type="entry name" value="alpha/beta-Hydrolases"/>
    <property type="match status" value="1"/>
</dbReference>
<sequence>MDKVTSKDGTSIAYEKTGSGPALILVDGALCYRAFGPMPKLSPLLARHFTVFTYDRRGRGDSGDTQPYAREREIEDLAALIEAAGGSAAVAGLSSGAALALEAAASGLNITKLTAYEPPYVSAASGRLEADHEANLKRLLSEGGRGDAVQYFMRDMMGAPGFVVLLMRLMPGSWRQLQAVAHTLPYDANVMRGYSVPTERFSSIRVPTLVMNGGKTDPRLKQAAEGVAKAVPNAQHRTLAGQTHNVSPKVLTPALVEFLT</sequence>
<accession>A0A250JDC1</accession>
<dbReference type="InterPro" id="IPR029058">
    <property type="entry name" value="AB_hydrolase_fold"/>
</dbReference>
<reference evidence="2 3" key="1">
    <citation type="submission" date="2017-06" db="EMBL/GenBank/DDBJ databases">
        <title>Sequencing and comparative analysis of myxobacterial genomes.</title>
        <authorList>
            <person name="Rupp O."/>
            <person name="Goesmann A."/>
            <person name="Sogaard-Andersen L."/>
        </authorList>
    </citation>
    <scope>NUCLEOTIDE SEQUENCE [LARGE SCALE GENOMIC DNA]</scope>
    <source>
        <strain evidence="2 3">DSM 52655</strain>
    </source>
</reference>
<dbReference type="Pfam" id="PF12697">
    <property type="entry name" value="Abhydrolase_6"/>
    <property type="match status" value="1"/>
</dbReference>
<dbReference type="Gene3D" id="3.40.50.1820">
    <property type="entry name" value="alpha/beta hydrolase"/>
    <property type="match status" value="1"/>
</dbReference>
<name>A0A250JDC1_9BACT</name>